<dbReference type="AlphaFoldDB" id="A0AAV7HY00"/>
<gene>
    <name evidence="1" type="ORF">KQX54_017621</name>
</gene>
<evidence type="ECO:0000313" key="2">
    <source>
        <dbReference type="Proteomes" id="UP000826195"/>
    </source>
</evidence>
<reference evidence="1 2" key="1">
    <citation type="journal article" date="2021" name="J. Hered.">
        <title>A chromosome-level genome assembly of the parasitoid wasp, Cotesia glomerata (Hymenoptera: Braconidae).</title>
        <authorList>
            <person name="Pinto B.J."/>
            <person name="Weis J.J."/>
            <person name="Gamble T."/>
            <person name="Ode P.J."/>
            <person name="Paul R."/>
            <person name="Zaspel J.M."/>
        </authorList>
    </citation>
    <scope>NUCLEOTIDE SEQUENCE [LARGE SCALE GENOMIC DNA]</scope>
    <source>
        <strain evidence="1">CgM1</strain>
    </source>
</reference>
<proteinExistence type="predicted"/>
<name>A0AAV7HY00_COTGL</name>
<accession>A0AAV7HY00</accession>
<protein>
    <submittedName>
        <fullName evidence="1">Uncharacterized protein</fullName>
    </submittedName>
</protein>
<organism evidence="1 2">
    <name type="scientific">Cotesia glomerata</name>
    <name type="common">Lepidopteran parasitic wasp</name>
    <name type="synonym">Apanteles glomeratus</name>
    <dbReference type="NCBI Taxonomy" id="32391"/>
    <lineage>
        <taxon>Eukaryota</taxon>
        <taxon>Metazoa</taxon>
        <taxon>Ecdysozoa</taxon>
        <taxon>Arthropoda</taxon>
        <taxon>Hexapoda</taxon>
        <taxon>Insecta</taxon>
        <taxon>Pterygota</taxon>
        <taxon>Neoptera</taxon>
        <taxon>Endopterygota</taxon>
        <taxon>Hymenoptera</taxon>
        <taxon>Apocrita</taxon>
        <taxon>Ichneumonoidea</taxon>
        <taxon>Braconidae</taxon>
        <taxon>Microgastrinae</taxon>
        <taxon>Cotesia</taxon>
    </lineage>
</organism>
<dbReference type="Proteomes" id="UP000826195">
    <property type="component" value="Unassembled WGS sequence"/>
</dbReference>
<dbReference type="EMBL" id="JAHXZJ010002982">
    <property type="protein sequence ID" value="KAH0535608.1"/>
    <property type="molecule type" value="Genomic_DNA"/>
</dbReference>
<keyword evidence="2" id="KW-1185">Reference proteome</keyword>
<sequence length="126" mass="13937">MHHTQAGRSGETGMCKDAEECFGKHYTVDRWIGSLKSGVEAGSVSSVILVRLVVCRGNRALVDMQHDASTSRRKTKLISRVPGHQHASTRTFPVQHSEMITLTLLVIVNELPTSSPVIYGRYCPFN</sequence>
<comment type="caution">
    <text evidence="1">The sequence shown here is derived from an EMBL/GenBank/DDBJ whole genome shotgun (WGS) entry which is preliminary data.</text>
</comment>
<evidence type="ECO:0000313" key="1">
    <source>
        <dbReference type="EMBL" id="KAH0535608.1"/>
    </source>
</evidence>